<evidence type="ECO:0000313" key="2">
    <source>
        <dbReference type="EMBL" id="BDS15352.1"/>
    </source>
</evidence>
<feature type="transmembrane region" description="Helical" evidence="1">
    <location>
        <begin position="20"/>
        <end position="49"/>
    </location>
</feature>
<sequence length="143" mass="16292">MRLKYHFKSYYKILSMVGLAILTIATVLNVLVASPIAIVLLGTTIIFFFQYKWRSSPYIEIEGTQAVVRFTWVKNKAQQINLEQVVKVETPKNKRILLHLDTGRKVAILVNQLTEEDKARALKDIPAIVEGNFSSDLAHHLVE</sequence>
<dbReference type="EMBL" id="AP026867">
    <property type="protein sequence ID" value="BDS15352.1"/>
    <property type="molecule type" value="Genomic_DNA"/>
</dbReference>
<gene>
    <name evidence="2" type="ORF">AsAng_0061360</name>
</gene>
<dbReference type="RefSeq" id="WP_264790513.1">
    <property type="nucleotide sequence ID" value="NZ_AP026867.1"/>
</dbReference>
<keyword evidence="1" id="KW-0812">Transmembrane</keyword>
<evidence type="ECO:0000313" key="3">
    <source>
        <dbReference type="Proteomes" id="UP001060919"/>
    </source>
</evidence>
<protein>
    <submittedName>
        <fullName evidence="2">Uncharacterized protein</fullName>
    </submittedName>
</protein>
<accession>A0A915YLY6</accession>
<organism evidence="2 3">
    <name type="scientific">Aureispira anguillae</name>
    <dbReference type="NCBI Taxonomy" id="2864201"/>
    <lineage>
        <taxon>Bacteria</taxon>
        <taxon>Pseudomonadati</taxon>
        <taxon>Bacteroidota</taxon>
        <taxon>Saprospiria</taxon>
        <taxon>Saprospirales</taxon>
        <taxon>Saprospiraceae</taxon>
        <taxon>Aureispira</taxon>
    </lineage>
</organism>
<proteinExistence type="predicted"/>
<keyword evidence="1" id="KW-1133">Transmembrane helix</keyword>
<keyword evidence="1" id="KW-0472">Membrane</keyword>
<dbReference type="AlphaFoldDB" id="A0A915YLY6"/>
<dbReference type="KEGG" id="aup:AsAng_0061360"/>
<keyword evidence="3" id="KW-1185">Reference proteome</keyword>
<name>A0A915YLY6_9BACT</name>
<reference evidence="2" key="1">
    <citation type="submission" date="2022-09" db="EMBL/GenBank/DDBJ databases">
        <title>Aureispira anguillicida sp. nov., isolated from Leptocephalus of Japanese eel Anguilla japonica.</title>
        <authorList>
            <person name="Yuasa K."/>
            <person name="Mekata T."/>
            <person name="Ikunari K."/>
        </authorList>
    </citation>
    <scope>NUCLEOTIDE SEQUENCE</scope>
    <source>
        <strain evidence="2">EL160426</strain>
    </source>
</reference>
<evidence type="ECO:0000256" key="1">
    <source>
        <dbReference type="SAM" id="Phobius"/>
    </source>
</evidence>
<dbReference type="Proteomes" id="UP001060919">
    <property type="component" value="Chromosome"/>
</dbReference>